<dbReference type="Gene3D" id="3.40.50.150">
    <property type="entry name" value="Vaccinia Virus protein VP39"/>
    <property type="match status" value="1"/>
</dbReference>
<dbReference type="Pfam" id="PF04072">
    <property type="entry name" value="LCM"/>
    <property type="match status" value="1"/>
</dbReference>
<comment type="function">
    <text evidence="1 6">Exhibits S-adenosyl-L-methionine-dependent methyltransferase activity.</text>
</comment>
<dbReference type="InterPro" id="IPR007213">
    <property type="entry name" value="Ppm1/Ppm2/Tcmp"/>
</dbReference>
<dbReference type="EMBL" id="JMQI01000015">
    <property type="protein sequence ID" value="KDN22642.1"/>
    <property type="molecule type" value="Genomic_DNA"/>
</dbReference>
<protein>
    <recommendedName>
        <fullName evidence="6">S-adenosyl-L-methionine-dependent methyltransferase</fullName>
        <ecNumber evidence="6">2.1.1.-</ecNumber>
    </recommendedName>
</protein>
<evidence type="ECO:0000313" key="7">
    <source>
        <dbReference type="EMBL" id="KDN22642.1"/>
    </source>
</evidence>
<keyword evidence="5 6" id="KW-0949">S-adenosyl-L-methionine</keyword>
<dbReference type="GO" id="GO:0032259">
    <property type="term" value="P:methylation"/>
    <property type="evidence" value="ECO:0007669"/>
    <property type="project" value="UniProtKB-KW"/>
</dbReference>
<dbReference type="STRING" id="287986.DV20_07970"/>
<accession>A0A066U9X0</accession>
<evidence type="ECO:0000256" key="3">
    <source>
        <dbReference type="ARBA" id="ARBA00022603"/>
    </source>
</evidence>
<evidence type="ECO:0000256" key="5">
    <source>
        <dbReference type="ARBA" id="ARBA00022691"/>
    </source>
</evidence>
<evidence type="ECO:0000256" key="2">
    <source>
        <dbReference type="ARBA" id="ARBA00008138"/>
    </source>
</evidence>
<dbReference type="PANTHER" id="PTHR43619">
    <property type="entry name" value="S-ADENOSYL-L-METHIONINE-DEPENDENT METHYLTRANSFERASE YKTD-RELATED"/>
    <property type="match status" value="1"/>
</dbReference>
<dbReference type="OrthoDB" id="9806164at2"/>
<dbReference type="eggNOG" id="COG3315">
    <property type="taxonomic scope" value="Bacteria"/>
</dbReference>
<gene>
    <name evidence="7" type="ORF">DV20_07970</name>
</gene>
<dbReference type="PANTHER" id="PTHR43619:SF2">
    <property type="entry name" value="S-ADENOSYL-L-METHIONINE-DEPENDENT METHYLTRANSFERASES SUPERFAMILY PROTEIN"/>
    <property type="match status" value="1"/>
</dbReference>
<sequence length="296" mass="31954">MTQTKFDVPVSVGLTAFAACSARAVEGSRPDRLMEDPFAAAFIHGAKLDTGLPLTVGEVDQESMLSSRFAGVRTRVFDDFLREAVDDGADQVVILAAGLDARAFRMPWTGGIDVYEVDHPDVLDFKDAVLGDLGAEPPCRRHVVRADLAGDWGSALAAAGFDPRRRTAWTAEGLLPYLGAREEGHLLRTIGARSLPGSRVCLEYMPPDVVATFRDHPRLEATSDTLGVPIREMWNAEPREDTAGLLRASGWRVGFRSLGDCALSLGTPLGDEFATPGDDFTDGMARCGYLTGELTR</sequence>
<comment type="caution">
    <text evidence="7">The sequence shown here is derived from an EMBL/GenBank/DDBJ whole genome shotgun (WGS) entry which is preliminary data.</text>
</comment>
<keyword evidence="8" id="KW-1185">Reference proteome</keyword>
<dbReference type="InterPro" id="IPR011610">
    <property type="entry name" value="SAM_mthyl_Trfase_ML2640-like"/>
</dbReference>
<dbReference type="PROSITE" id="PS51257">
    <property type="entry name" value="PROKAR_LIPOPROTEIN"/>
    <property type="match status" value="1"/>
</dbReference>
<keyword evidence="3 6" id="KW-0489">Methyltransferase</keyword>
<dbReference type="RefSeq" id="WP_051735836.1">
    <property type="nucleotide sequence ID" value="NZ_JMQI01000015.1"/>
</dbReference>
<evidence type="ECO:0000256" key="4">
    <source>
        <dbReference type="ARBA" id="ARBA00022679"/>
    </source>
</evidence>
<comment type="similarity">
    <text evidence="2 6">Belongs to the UPF0677 family.</text>
</comment>
<dbReference type="EC" id="2.1.1.-" evidence="6"/>
<dbReference type="AlphaFoldDB" id="A0A066U9X0"/>
<dbReference type="GO" id="GO:0008168">
    <property type="term" value="F:methyltransferase activity"/>
    <property type="evidence" value="ECO:0007669"/>
    <property type="project" value="UniProtKB-UniRule"/>
</dbReference>
<reference evidence="7 8" key="1">
    <citation type="submission" date="2014-05" db="EMBL/GenBank/DDBJ databases">
        <title>Draft genome sequence of Amycolatopsis rifamycinica DSM 46095.</title>
        <authorList>
            <person name="Lal R."/>
            <person name="Saxena A."/>
            <person name="Kumari R."/>
            <person name="Mukherjee U."/>
            <person name="Singh P."/>
            <person name="Sangwan N."/>
            <person name="Mahato N.K."/>
        </authorList>
    </citation>
    <scope>NUCLEOTIDE SEQUENCE [LARGE SCALE GENOMIC DNA]</scope>
    <source>
        <strain evidence="7 8">DSM 46095</strain>
    </source>
</reference>
<evidence type="ECO:0000256" key="6">
    <source>
        <dbReference type="RuleBase" id="RU362030"/>
    </source>
</evidence>
<dbReference type="NCBIfam" id="TIGR00027">
    <property type="entry name" value="mthyl_TIGR00027"/>
    <property type="match status" value="1"/>
</dbReference>
<keyword evidence="4" id="KW-0808">Transferase</keyword>
<dbReference type="SUPFAM" id="SSF53335">
    <property type="entry name" value="S-adenosyl-L-methionine-dependent methyltransferases"/>
    <property type="match status" value="1"/>
</dbReference>
<dbReference type="Proteomes" id="UP000027345">
    <property type="component" value="Unassembled WGS sequence"/>
</dbReference>
<evidence type="ECO:0000256" key="1">
    <source>
        <dbReference type="ARBA" id="ARBA00003907"/>
    </source>
</evidence>
<proteinExistence type="inferred from homology"/>
<evidence type="ECO:0000313" key="8">
    <source>
        <dbReference type="Proteomes" id="UP000027345"/>
    </source>
</evidence>
<name>A0A066U9X0_9PSEU</name>
<organism evidence="7 8">
    <name type="scientific">Amycolatopsis rifamycinica</name>
    <dbReference type="NCBI Taxonomy" id="287986"/>
    <lineage>
        <taxon>Bacteria</taxon>
        <taxon>Bacillati</taxon>
        <taxon>Actinomycetota</taxon>
        <taxon>Actinomycetes</taxon>
        <taxon>Pseudonocardiales</taxon>
        <taxon>Pseudonocardiaceae</taxon>
        <taxon>Amycolatopsis</taxon>
    </lineage>
</organism>
<dbReference type="InterPro" id="IPR029063">
    <property type="entry name" value="SAM-dependent_MTases_sf"/>
</dbReference>